<evidence type="ECO:0000313" key="3">
    <source>
        <dbReference type="EMBL" id="PTL71425.1"/>
    </source>
</evidence>
<dbReference type="InterPro" id="IPR000835">
    <property type="entry name" value="HTH_MarR-typ"/>
</dbReference>
<dbReference type="SUPFAM" id="SSF46785">
    <property type="entry name" value="Winged helix' DNA-binding domain"/>
    <property type="match status" value="1"/>
</dbReference>
<protein>
    <recommendedName>
        <fullName evidence="2">HTH marR-type domain-containing protein</fullName>
    </recommendedName>
</protein>
<gene>
    <name evidence="3" type="ORF">C1I63_00180</name>
</gene>
<dbReference type="PROSITE" id="PS50995">
    <property type="entry name" value="HTH_MARR_2"/>
    <property type="match status" value="1"/>
</dbReference>
<evidence type="ECO:0000313" key="4">
    <source>
        <dbReference type="Proteomes" id="UP000241085"/>
    </source>
</evidence>
<dbReference type="InterPro" id="IPR036388">
    <property type="entry name" value="WH-like_DNA-bd_sf"/>
</dbReference>
<keyword evidence="4" id="KW-1185">Reference proteome</keyword>
<dbReference type="GO" id="GO:0003700">
    <property type="term" value="F:DNA-binding transcription factor activity"/>
    <property type="evidence" value="ECO:0007669"/>
    <property type="project" value="InterPro"/>
</dbReference>
<proteinExistence type="predicted"/>
<accession>A0A2T4UPG4</accession>
<evidence type="ECO:0000256" key="1">
    <source>
        <dbReference type="SAM" id="MobiDB-lite"/>
    </source>
</evidence>
<comment type="caution">
    <text evidence="3">The sequence shown here is derived from an EMBL/GenBank/DDBJ whole genome shotgun (WGS) entry which is preliminary data.</text>
</comment>
<name>A0A2T4UPG4_9MICO</name>
<dbReference type="PANTHER" id="PTHR33164:SF57">
    <property type="entry name" value="MARR-FAMILY TRANSCRIPTIONAL REGULATOR"/>
    <property type="match status" value="1"/>
</dbReference>
<dbReference type="AlphaFoldDB" id="A0A2T4UPG4"/>
<dbReference type="InterPro" id="IPR036390">
    <property type="entry name" value="WH_DNA-bd_sf"/>
</dbReference>
<dbReference type="GO" id="GO:0006950">
    <property type="term" value="P:response to stress"/>
    <property type="evidence" value="ECO:0007669"/>
    <property type="project" value="TreeGrafter"/>
</dbReference>
<dbReference type="PANTHER" id="PTHR33164">
    <property type="entry name" value="TRANSCRIPTIONAL REGULATOR, MARR FAMILY"/>
    <property type="match status" value="1"/>
</dbReference>
<feature type="compositionally biased region" description="Basic residues" evidence="1">
    <location>
        <begin position="83"/>
        <end position="92"/>
    </location>
</feature>
<organism evidence="3 4">
    <name type="scientific">Rathayibacter caricis DSM 15933</name>
    <dbReference type="NCBI Taxonomy" id="1328867"/>
    <lineage>
        <taxon>Bacteria</taxon>
        <taxon>Bacillati</taxon>
        <taxon>Actinomycetota</taxon>
        <taxon>Actinomycetes</taxon>
        <taxon>Micrococcales</taxon>
        <taxon>Microbacteriaceae</taxon>
        <taxon>Rathayibacter</taxon>
    </lineage>
</organism>
<reference evidence="3 4" key="1">
    <citation type="submission" date="2018-03" db="EMBL/GenBank/DDBJ databases">
        <title>Bacteriophage NCPPB3778 and a type I-E CRISPR drive the evolution of the US Biological Select Agent, Rathayibacter toxicus.</title>
        <authorList>
            <person name="Davis E.W.II."/>
            <person name="Tabima J.F."/>
            <person name="Weisberg A.J."/>
            <person name="Dantas Lopes L."/>
            <person name="Wiseman M.S."/>
            <person name="Wiseman M.S."/>
            <person name="Pupko T."/>
            <person name="Belcher M.S."/>
            <person name="Sechler A.J."/>
            <person name="Tancos M.A."/>
            <person name="Schroeder B.K."/>
            <person name="Murray T.D."/>
            <person name="Luster D.G."/>
            <person name="Schneider W.L."/>
            <person name="Rogers E."/>
            <person name="Andreote F.D."/>
            <person name="Grunwald N.J."/>
            <person name="Putnam M.L."/>
            <person name="Chang J.H."/>
        </authorList>
    </citation>
    <scope>NUCLEOTIDE SEQUENCE [LARGE SCALE GENOMIC DNA]</scope>
    <source>
        <strain evidence="3 4">DSM 15933</strain>
    </source>
</reference>
<dbReference type="SMART" id="SM00347">
    <property type="entry name" value="HTH_MARR"/>
    <property type="match status" value="1"/>
</dbReference>
<dbReference type="Proteomes" id="UP000241085">
    <property type="component" value="Unassembled WGS sequence"/>
</dbReference>
<feature type="region of interest" description="Disordered" evidence="1">
    <location>
        <begin position="1"/>
        <end position="27"/>
    </location>
</feature>
<dbReference type="Pfam" id="PF12802">
    <property type="entry name" value="MarR_2"/>
    <property type="match status" value="1"/>
</dbReference>
<dbReference type="InterPro" id="IPR039422">
    <property type="entry name" value="MarR/SlyA-like"/>
</dbReference>
<dbReference type="EMBL" id="PZPL01000001">
    <property type="protein sequence ID" value="PTL71425.1"/>
    <property type="molecule type" value="Genomic_DNA"/>
</dbReference>
<feature type="domain" description="HTH marR-type" evidence="2">
    <location>
        <begin position="114"/>
        <end position="244"/>
    </location>
</feature>
<feature type="region of interest" description="Disordered" evidence="1">
    <location>
        <begin position="81"/>
        <end position="103"/>
    </location>
</feature>
<dbReference type="Gene3D" id="1.10.10.10">
    <property type="entry name" value="Winged helix-like DNA-binding domain superfamily/Winged helix DNA-binding domain"/>
    <property type="match status" value="1"/>
</dbReference>
<evidence type="ECO:0000259" key="2">
    <source>
        <dbReference type="PROSITE" id="PS50995"/>
    </source>
</evidence>
<sequence>MATPVNSRAGSPKARKEKSSGAGARSFGRRDLSRVMISFTPARAIRFANPSSEWRSRGAGALLVRTPETGGLWLRRAYDTRAQRRKSTRGHHGGMTGQSPPPARDVDAAIASVEAELSTLFRRVRAMTRSYAERVHPELTAAGYTTLSALERRGPISSGALAELLETDKSTLSRQITALDRLGLLSRAPDPADGRSTILSVTPATAERLRELRGSDQAQLHEELRGWPAGEVDQLARLLHRITALEL</sequence>